<sequence length="182" mass="20839">MMWSCFGSSTTPVPENASKSRNEAVSFSVSAQLKDSTVRIVHAGGRVEMYHEAIPASRMIRKYPGTFVARPSVFKRPHESLLSADDVLLPGNKYFIIRSTTVEKLKRRHERKSRGDCDEIEEVSVCSSGEFFVPEENWSVLRKHAKGKGKEKRQFVPPIQRPRIWREHEWEPSLNSIQEVSP</sequence>
<dbReference type="PANTHER" id="PTHR33052">
    <property type="entry name" value="DUF4228 DOMAIN PROTEIN-RELATED"/>
    <property type="match status" value="1"/>
</dbReference>
<evidence type="ECO:0000313" key="3">
    <source>
        <dbReference type="Proteomes" id="UP000030748"/>
    </source>
</evidence>
<name>A0A022Q4I8_ERYGU</name>
<evidence type="ECO:0008006" key="4">
    <source>
        <dbReference type="Google" id="ProtNLM"/>
    </source>
</evidence>
<dbReference type="eggNOG" id="ENOG502S3XK">
    <property type="taxonomic scope" value="Eukaryota"/>
</dbReference>
<dbReference type="AlphaFoldDB" id="A0A022Q4I8"/>
<proteinExistence type="predicted"/>
<evidence type="ECO:0000313" key="2">
    <source>
        <dbReference type="EMBL" id="EYU22529.1"/>
    </source>
</evidence>
<gene>
    <name evidence="2" type="ORF">MIMGU_mgv1a021861mg</name>
</gene>
<dbReference type="Pfam" id="PF14009">
    <property type="entry name" value="PADRE"/>
    <property type="match status" value="1"/>
</dbReference>
<feature type="region of interest" description="Disordered" evidence="1">
    <location>
        <begin position="1"/>
        <end position="20"/>
    </location>
</feature>
<dbReference type="InterPro" id="IPR025322">
    <property type="entry name" value="PADRE_dom"/>
</dbReference>
<dbReference type="EMBL" id="KI632201">
    <property type="protein sequence ID" value="EYU22529.1"/>
    <property type="molecule type" value="Genomic_DNA"/>
</dbReference>
<keyword evidence="3" id="KW-1185">Reference proteome</keyword>
<protein>
    <recommendedName>
        <fullName evidence="4">DUF4228 domain-containing protein</fullName>
    </recommendedName>
</protein>
<dbReference type="Proteomes" id="UP000030748">
    <property type="component" value="Unassembled WGS sequence"/>
</dbReference>
<organism evidence="2 3">
    <name type="scientific">Erythranthe guttata</name>
    <name type="common">Yellow monkey flower</name>
    <name type="synonym">Mimulus guttatus</name>
    <dbReference type="NCBI Taxonomy" id="4155"/>
    <lineage>
        <taxon>Eukaryota</taxon>
        <taxon>Viridiplantae</taxon>
        <taxon>Streptophyta</taxon>
        <taxon>Embryophyta</taxon>
        <taxon>Tracheophyta</taxon>
        <taxon>Spermatophyta</taxon>
        <taxon>Magnoliopsida</taxon>
        <taxon>eudicotyledons</taxon>
        <taxon>Gunneridae</taxon>
        <taxon>Pentapetalae</taxon>
        <taxon>asterids</taxon>
        <taxon>lamiids</taxon>
        <taxon>Lamiales</taxon>
        <taxon>Phrymaceae</taxon>
        <taxon>Erythranthe</taxon>
    </lineage>
</organism>
<reference evidence="2 3" key="1">
    <citation type="journal article" date="2013" name="Proc. Natl. Acad. Sci. U.S.A.">
        <title>Fine-scale variation in meiotic recombination in Mimulus inferred from population shotgun sequencing.</title>
        <authorList>
            <person name="Hellsten U."/>
            <person name="Wright K.M."/>
            <person name="Jenkins J."/>
            <person name="Shu S."/>
            <person name="Yuan Y."/>
            <person name="Wessler S.R."/>
            <person name="Schmutz J."/>
            <person name="Willis J.H."/>
            <person name="Rokhsar D.S."/>
        </authorList>
    </citation>
    <scope>NUCLEOTIDE SEQUENCE [LARGE SCALE GENOMIC DNA]</scope>
    <source>
        <strain evidence="3">cv. DUN x IM62</strain>
    </source>
</reference>
<evidence type="ECO:0000256" key="1">
    <source>
        <dbReference type="SAM" id="MobiDB-lite"/>
    </source>
</evidence>
<dbReference type="PhylomeDB" id="A0A022Q4I8"/>
<accession>A0A022Q4I8</accession>